<organism evidence="3 4">
    <name type="scientific">Acaromyces ingoldii</name>
    <dbReference type="NCBI Taxonomy" id="215250"/>
    <lineage>
        <taxon>Eukaryota</taxon>
        <taxon>Fungi</taxon>
        <taxon>Dikarya</taxon>
        <taxon>Basidiomycota</taxon>
        <taxon>Ustilaginomycotina</taxon>
        <taxon>Exobasidiomycetes</taxon>
        <taxon>Exobasidiales</taxon>
        <taxon>Cryptobasidiaceae</taxon>
        <taxon>Acaromyces</taxon>
    </lineage>
</organism>
<dbReference type="Proteomes" id="UP000245768">
    <property type="component" value="Unassembled WGS sequence"/>
</dbReference>
<gene>
    <name evidence="3" type="ORF">FA10DRAFT_266222</name>
</gene>
<proteinExistence type="inferred from homology"/>
<name>A0A316YUK7_9BASI</name>
<keyword evidence="4" id="KW-1185">Reference proteome</keyword>
<dbReference type="InterPro" id="IPR036883">
    <property type="entry name" value="PDCD5-like_sf"/>
</dbReference>
<evidence type="ECO:0000256" key="1">
    <source>
        <dbReference type="ARBA" id="ARBA00010490"/>
    </source>
</evidence>
<dbReference type="STRING" id="215250.A0A316YUK7"/>
<reference evidence="3 4" key="1">
    <citation type="journal article" date="2018" name="Mol. Biol. Evol.">
        <title>Broad Genomic Sampling Reveals a Smut Pathogenic Ancestry of the Fungal Clade Ustilaginomycotina.</title>
        <authorList>
            <person name="Kijpornyongpan T."/>
            <person name="Mondo S.J."/>
            <person name="Barry K."/>
            <person name="Sandor L."/>
            <person name="Lee J."/>
            <person name="Lipzen A."/>
            <person name="Pangilinan J."/>
            <person name="LaButti K."/>
            <person name="Hainaut M."/>
            <person name="Henrissat B."/>
            <person name="Grigoriev I.V."/>
            <person name="Spatafora J.W."/>
            <person name="Aime M.C."/>
        </authorList>
    </citation>
    <scope>NUCLEOTIDE SEQUENCE [LARGE SCALE GENOMIC DNA]</scope>
    <source>
        <strain evidence="3 4">MCA 4198</strain>
    </source>
</reference>
<evidence type="ECO:0000313" key="3">
    <source>
        <dbReference type="EMBL" id="PWN92464.1"/>
    </source>
</evidence>
<evidence type="ECO:0008006" key="5">
    <source>
        <dbReference type="Google" id="ProtNLM"/>
    </source>
</evidence>
<dbReference type="RefSeq" id="XP_025379662.1">
    <property type="nucleotide sequence ID" value="XM_025521409.1"/>
</dbReference>
<accession>A0A316YUK7</accession>
<dbReference type="GO" id="GO:0005829">
    <property type="term" value="C:cytosol"/>
    <property type="evidence" value="ECO:0007669"/>
    <property type="project" value="TreeGrafter"/>
</dbReference>
<dbReference type="GeneID" id="37043325"/>
<dbReference type="PANTHER" id="PTHR10840:SF0">
    <property type="entry name" value="PROGRAMMED CELL DEATH PROTEIN 5"/>
    <property type="match status" value="1"/>
</dbReference>
<protein>
    <recommendedName>
        <fullName evidence="5">DNA-binding TFAR19-related protein</fullName>
    </recommendedName>
</protein>
<dbReference type="Gene3D" id="1.10.8.140">
    <property type="entry name" value="PDCD5-like"/>
    <property type="match status" value="1"/>
</dbReference>
<dbReference type="EMBL" id="KZ819635">
    <property type="protein sequence ID" value="PWN92464.1"/>
    <property type="molecule type" value="Genomic_DNA"/>
</dbReference>
<dbReference type="PANTHER" id="PTHR10840">
    <property type="entry name" value="PROGRAMMED CELL DEATH PROTEIN 5"/>
    <property type="match status" value="1"/>
</dbReference>
<feature type="region of interest" description="Disordered" evidence="2">
    <location>
        <begin position="1"/>
        <end position="30"/>
    </location>
</feature>
<dbReference type="OrthoDB" id="10252486at2759"/>
<dbReference type="FunCoup" id="A0A316YUK7">
    <property type="interactions" value="388"/>
</dbReference>
<evidence type="ECO:0000256" key="2">
    <source>
        <dbReference type="SAM" id="MobiDB-lite"/>
    </source>
</evidence>
<dbReference type="PIRSF" id="PIRSF015730">
    <property type="entry name" value="TFAR19"/>
    <property type="match status" value="1"/>
</dbReference>
<dbReference type="Pfam" id="PF01984">
    <property type="entry name" value="dsDNA_bind"/>
    <property type="match status" value="1"/>
</dbReference>
<sequence>MLGGAGGGGSGQQHDEQEQKMAQQEEMKRQALSTILDADARDRLSRISLVKPEKARAIQDLLIRMAQSGQVRQRVTEQQLIGLLDQVEGNSADGSGTASKITYTRKKTAMDDDDDFDL</sequence>
<dbReference type="InterPro" id="IPR002836">
    <property type="entry name" value="PDCD5-like"/>
</dbReference>
<dbReference type="SUPFAM" id="SSF46950">
    <property type="entry name" value="Double-stranded DNA-binding domain"/>
    <property type="match status" value="1"/>
</dbReference>
<dbReference type="AlphaFoldDB" id="A0A316YUK7"/>
<comment type="similarity">
    <text evidence="1">Belongs to the PDCD5 family.</text>
</comment>
<feature type="compositionally biased region" description="Gly residues" evidence="2">
    <location>
        <begin position="1"/>
        <end position="11"/>
    </location>
</feature>
<evidence type="ECO:0000313" key="4">
    <source>
        <dbReference type="Proteomes" id="UP000245768"/>
    </source>
</evidence>
<dbReference type="InParanoid" id="A0A316YUK7"/>
<dbReference type="GO" id="GO:0005634">
    <property type="term" value="C:nucleus"/>
    <property type="evidence" value="ECO:0007669"/>
    <property type="project" value="TreeGrafter"/>
</dbReference>
<dbReference type="GO" id="GO:0003677">
    <property type="term" value="F:DNA binding"/>
    <property type="evidence" value="ECO:0007669"/>
    <property type="project" value="InterPro"/>
</dbReference>
<feature type="compositionally biased region" description="Basic and acidic residues" evidence="2">
    <location>
        <begin position="13"/>
        <end position="29"/>
    </location>
</feature>